<gene>
    <name evidence="7" type="ORF">A1QC_08425</name>
</gene>
<dbReference type="OrthoDB" id="9804020at2"/>
<proteinExistence type="inferred from homology"/>
<dbReference type="InterPro" id="IPR004839">
    <property type="entry name" value="Aminotransferase_I/II_large"/>
</dbReference>
<dbReference type="Pfam" id="PF00155">
    <property type="entry name" value="Aminotran_1_2"/>
    <property type="match status" value="1"/>
</dbReference>
<comment type="similarity">
    <text evidence="1">In the C-terminal section; belongs to the class-I pyridoxal-phosphate-dependent aminotransferase family.</text>
</comment>
<feature type="domain" description="HTH gntR-type" evidence="6">
    <location>
        <begin position="1"/>
        <end position="69"/>
    </location>
</feature>
<dbReference type="PROSITE" id="PS50949">
    <property type="entry name" value="HTH_GNTR"/>
    <property type="match status" value="1"/>
</dbReference>
<dbReference type="RefSeq" id="WP_017025134.1">
    <property type="nucleotide sequence ID" value="NZ_AJYK02000058.1"/>
</dbReference>
<keyword evidence="2" id="KW-0663">Pyridoxal phosphate</keyword>
<dbReference type="InterPro" id="IPR015424">
    <property type="entry name" value="PyrdxlP-dep_Trfase"/>
</dbReference>
<dbReference type="InterPro" id="IPR015422">
    <property type="entry name" value="PyrdxlP-dep_Trfase_small"/>
</dbReference>
<dbReference type="CDD" id="cd00609">
    <property type="entry name" value="AAT_like"/>
    <property type="match status" value="1"/>
</dbReference>
<dbReference type="GO" id="GO:0003677">
    <property type="term" value="F:DNA binding"/>
    <property type="evidence" value="ECO:0007669"/>
    <property type="project" value="UniProtKB-KW"/>
</dbReference>
<evidence type="ECO:0000313" key="7">
    <source>
        <dbReference type="EMBL" id="OEF25780.1"/>
    </source>
</evidence>
<dbReference type="Gene3D" id="3.90.1150.10">
    <property type="entry name" value="Aspartate Aminotransferase, domain 1"/>
    <property type="match status" value="1"/>
</dbReference>
<dbReference type="PANTHER" id="PTHR46577:SF2">
    <property type="entry name" value="TRANSCRIPTIONAL REGULATORY PROTEIN"/>
    <property type="match status" value="1"/>
</dbReference>
<dbReference type="AlphaFoldDB" id="A0A1E5E2M4"/>
<organism evidence="7 8">
    <name type="scientific">Vibrio rumoiensis 1S-45</name>
    <dbReference type="NCBI Taxonomy" id="1188252"/>
    <lineage>
        <taxon>Bacteria</taxon>
        <taxon>Pseudomonadati</taxon>
        <taxon>Pseudomonadota</taxon>
        <taxon>Gammaproteobacteria</taxon>
        <taxon>Vibrionales</taxon>
        <taxon>Vibrionaceae</taxon>
        <taxon>Vibrio</taxon>
    </lineage>
</organism>
<dbReference type="InterPro" id="IPR015421">
    <property type="entry name" value="PyrdxlP-dep_Trfase_major"/>
</dbReference>
<keyword evidence="3" id="KW-0805">Transcription regulation</keyword>
<evidence type="ECO:0000256" key="1">
    <source>
        <dbReference type="ARBA" id="ARBA00005384"/>
    </source>
</evidence>
<evidence type="ECO:0000313" key="8">
    <source>
        <dbReference type="Proteomes" id="UP000094070"/>
    </source>
</evidence>
<dbReference type="InterPro" id="IPR000524">
    <property type="entry name" value="Tscrpt_reg_HTH_GntR"/>
</dbReference>
<dbReference type="EMBL" id="AJYK02000058">
    <property type="protein sequence ID" value="OEF25780.1"/>
    <property type="molecule type" value="Genomic_DNA"/>
</dbReference>
<dbReference type="eggNOG" id="COG1167">
    <property type="taxonomic scope" value="Bacteria"/>
</dbReference>
<dbReference type="Proteomes" id="UP000094070">
    <property type="component" value="Unassembled WGS sequence"/>
</dbReference>
<keyword evidence="8" id="KW-1185">Reference proteome</keyword>
<protein>
    <submittedName>
        <fullName evidence="7">Transcriptional regulator</fullName>
    </submittedName>
</protein>
<dbReference type="GO" id="GO:0003700">
    <property type="term" value="F:DNA-binding transcription factor activity"/>
    <property type="evidence" value="ECO:0007669"/>
    <property type="project" value="InterPro"/>
</dbReference>
<dbReference type="InterPro" id="IPR036390">
    <property type="entry name" value="WH_DNA-bd_sf"/>
</dbReference>
<dbReference type="GO" id="GO:0030170">
    <property type="term" value="F:pyridoxal phosphate binding"/>
    <property type="evidence" value="ECO:0007669"/>
    <property type="project" value="InterPro"/>
</dbReference>
<keyword evidence="5" id="KW-0804">Transcription</keyword>
<dbReference type="InterPro" id="IPR036388">
    <property type="entry name" value="WH-like_DNA-bd_sf"/>
</dbReference>
<dbReference type="STRING" id="1188252.A1QC_08425"/>
<evidence type="ECO:0000256" key="5">
    <source>
        <dbReference type="ARBA" id="ARBA00023163"/>
    </source>
</evidence>
<evidence type="ECO:0000256" key="3">
    <source>
        <dbReference type="ARBA" id="ARBA00023015"/>
    </source>
</evidence>
<name>A0A1E5E2M4_9VIBR</name>
<dbReference type="CDD" id="cd07377">
    <property type="entry name" value="WHTH_GntR"/>
    <property type="match status" value="1"/>
</dbReference>
<comment type="caution">
    <text evidence="7">The sequence shown here is derived from an EMBL/GenBank/DDBJ whole genome shotgun (WGS) entry which is preliminary data.</text>
</comment>
<reference evidence="7 8" key="1">
    <citation type="journal article" date="2012" name="Science">
        <title>Ecological populations of bacteria act as socially cohesive units of antibiotic production and resistance.</title>
        <authorList>
            <person name="Cordero O.X."/>
            <person name="Wildschutte H."/>
            <person name="Kirkup B."/>
            <person name="Proehl S."/>
            <person name="Ngo L."/>
            <person name="Hussain F."/>
            <person name="Le Roux F."/>
            <person name="Mincer T."/>
            <person name="Polz M.F."/>
        </authorList>
    </citation>
    <scope>NUCLEOTIDE SEQUENCE [LARGE SCALE GENOMIC DNA]</scope>
    <source>
        <strain evidence="7 8">1S-45</strain>
    </source>
</reference>
<dbReference type="PANTHER" id="PTHR46577">
    <property type="entry name" value="HTH-TYPE TRANSCRIPTIONAL REGULATORY PROTEIN GABR"/>
    <property type="match status" value="1"/>
</dbReference>
<dbReference type="Gene3D" id="1.10.10.10">
    <property type="entry name" value="Winged helix-like DNA-binding domain superfamily/Winged helix DNA-binding domain"/>
    <property type="match status" value="1"/>
</dbReference>
<keyword evidence="4" id="KW-0238">DNA-binding</keyword>
<dbReference type="SUPFAM" id="SSF53383">
    <property type="entry name" value="PLP-dependent transferases"/>
    <property type="match status" value="1"/>
</dbReference>
<evidence type="ECO:0000256" key="4">
    <source>
        <dbReference type="ARBA" id="ARBA00023125"/>
    </source>
</evidence>
<dbReference type="SUPFAM" id="SSF46785">
    <property type="entry name" value="Winged helix' DNA-binding domain"/>
    <property type="match status" value="1"/>
</dbReference>
<dbReference type="InterPro" id="IPR051446">
    <property type="entry name" value="HTH_trans_reg/aminotransferase"/>
</dbReference>
<sequence>MAKYKQLVDKFIQDIEAGKLVAEQRILSLRQFAKQHNISLSTAVNCYAELESLGRIISRPQAGFFIAPTQQKTLTPEWQPFTSHVVDIRKQHLPKTIKNGPLGTSRLLLDDKAKLALERSFRRASKQMPTRLSNYPDLQGESTFRNALSSHFSHMGFSFSADELIITHGCMDAVKTALLVCTQAGDTVAVSSPCYNGLLELLSQLHLKVIEIPSIKTGIDLDQLELHLQAKTIKAGLFCTTHMNPQGITMSVAQKKRLAQLANFYCVPMIEDDVYLELPHHNAFPLPATYYDENGYMVWCGSLSKTLSPSYRIGWCKPNRYFKAYLKRSLGVPTVIQLAMADFLTSNAYQQHLKRARYQLLHNKQHYLSYLNQHLPPGYRITQPDGGLVLWIQIPNLDNHSFALQAEEANLDIRIGSVFTESNRYQDCLRINIGFPLNDDIKKEIDLMLLLISLN</sequence>
<dbReference type="Gene3D" id="3.40.640.10">
    <property type="entry name" value="Type I PLP-dependent aspartate aminotransferase-like (Major domain)"/>
    <property type="match status" value="1"/>
</dbReference>
<evidence type="ECO:0000256" key="2">
    <source>
        <dbReference type="ARBA" id="ARBA00022898"/>
    </source>
</evidence>
<accession>A0A1E5E2M4</accession>
<evidence type="ECO:0000259" key="6">
    <source>
        <dbReference type="PROSITE" id="PS50949"/>
    </source>
</evidence>